<reference evidence="2 3" key="1">
    <citation type="submission" date="2024-04" db="EMBL/GenBank/DDBJ databases">
        <authorList>
            <person name="Fracassetti M."/>
        </authorList>
    </citation>
    <scope>NUCLEOTIDE SEQUENCE [LARGE SCALE GENOMIC DNA]</scope>
</reference>
<accession>A0AAV2FIZ6</accession>
<keyword evidence="3" id="KW-1185">Reference proteome</keyword>
<dbReference type="AlphaFoldDB" id="A0AAV2FIZ6"/>
<evidence type="ECO:0000313" key="2">
    <source>
        <dbReference type="EMBL" id="CAL1398256.1"/>
    </source>
</evidence>
<dbReference type="Proteomes" id="UP001497516">
    <property type="component" value="Chromosome 6"/>
</dbReference>
<dbReference type="EMBL" id="OZ034819">
    <property type="protein sequence ID" value="CAL1398256.1"/>
    <property type="molecule type" value="Genomic_DNA"/>
</dbReference>
<evidence type="ECO:0000313" key="3">
    <source>
        <dbReference type="Proteomes" id="UP001497516"/>
    </source>
</evidence>
<evidence type="ECO:0000256" key="1">
    <source>
        <dbReference type="SAM" id="Coils"/>
    </source>
</evidence>
<proteinExistence type="predicted"/>
<feature type="coiled-coil region" evidence="1">
    <location>
        <begin position="165"/>
        <end position="206"/>
    </location>
</feature>
<name>A0AAV2FIZ6_9ROSI</name>
<gene>
    <name evidence="2" type="ORF">LTRI10_LOCUS38498</name>
</gene>
<protein>
    <submittedName>
        <fullName evidence="2">Uncharacterized protein</fullName>
    </submittedName>
</protein>
<sequence length="241" mass="27818">MSVYKLRFDEEFISPSVCGEYLYVTNFVGSFGGNTVKIIRTTALSDEECHSDANRVHARLPAAQAQTYNALQVYDDKVEGENLREVLKDLKALEKGRLTVFVNRLGHCMIMEVSPLSFKNMWTYDRFLWSKYGVKLPRGISLWNGYDESYGETHVAGARQGTGNEKLEEEEKKELRRKLEEKDVELAACKKELEEKGLELERSKNRELVLSWLVEEKKKEVKMAKDQFLAFKATLRSMVDQ</sequence>
<keyword evidence="1" id="KW-0175">Coiled coil</keyword>
<organism evidence="2 3">
    <name type="scientific">Linum trigynum</name>
    <dbReference type="NCBI Taxonomy" id="586398"/>
    <lineage>
        <taxon>Eukaryota</taxon>
        <taxon>Viridiplantae</taxon>
        <taxon>Streptophyta</taxon>
        <taxon>Embryophyta</taxon>
        <taxon>Tracheophyta</taxon>
        <taxon>Spermatophyta</taxon>
        <taxon>Magnoliopsida</taxon>
        <taxon>eudicotyledons</taxon>
        <taxon>Gunneridae</taxon>
        <taxon>Pentapetalae</taxon>
        <taxon>rosids</taxon>
        <taxon>fabids</taxon>
        <taxon>Malpighiales</taxon>
        <taxon>Linaceae</taxon>
        <taxon>Linum</taxon>
    </lineage>
</organism>